<dbReference type="HOGENOM" id="CLU_144328_0_0_1"/>
<protein>
    <submittedName>
        <fullName evidence="2">Uncharacterized protein</fullName>
    </submittedName>
</protein>
<feature type="transmembrane region" description="Helical" evidence="1">
    <location>
        <begin position="52"/>
        <end position="70"/>
    </location>
</feature>
<sequence length="154" mass="16803">MASQEVAFRHPFSVIFLLHIALDIPVALQGVWSPESLPFLQLNNTAVVFIKLYAALAVGICAASLLAFSLPEFLPGKRALAIGLCIYHVTCSTILYNAPRFIPHSFGAFAEGYGITPEHVWSTLHGFVGLGFAVWWQATVQLAAAMRSQMLKSQ</sequence>
<reference evidence="2 3" key="1">
    <citation type="journal article" date="2014" name="PLoS Genet.">
        <title>Analysis of the Phlebiopsis gigantea genome, transcriptome and secretome provides insight into its pioneer colonization strategies of wood.</title>
        <authorList>
            <person name="Hori C."/>
            <person name="Ishida T."/>
            <person name="Igarashi K."/>
            <person name="Samejima M."/>
            <person name="Suzuki H."/>
            <person name="Master E."/>
            <person name="Ferreira P."/>
            <person name="Ruiz-Duenas F.J."/>
            <person name="Held B."/>
            <person name="Canessa P."/>
            <person name="Larrondo L.F."/>
            <person name="Schmoll M."/>
            <person name="Druzhinina I.S."/>
            <person name="Kubicek C.P."/>
            <person name="Gaskell J.A."/>
            <person name="Kersten P."/>
            <person name="St John F."/>
            <person name="Glasner J."/>
            <person name="Sabat G."/>
            <person name="Splinter BonDurant S."/>
            <person name="Syed K."/>
            <person name="Yadav J."/>
            <person name="Mgbeahuruike A.C."/>
            <person name="Kovalchuk A."/>
            <person name="Asiegbu F.O."/>
            <person name="Lackner G."/>
            <person name="Hoffmeister D."/>
            <person name="Rencoret J."/>
            <person name="Gutierrez A."/>
            <person name="Sun H."/>
            <person name="Lindquist E."/>
            <person name="Barry K."/>
            <person name="Riley R."/>
            <person name="Grigoriev I.V."/>
            <person name="Henrissat B."/>
            <person name="Kues U."/>
            <person name="Berka R.M."/>
            <person name="Martinez A.T."/>
            <person name="Covert S.F."/>
            <person name="Blanchette R.A."/>
            <person name="Cullen D."/>
        </authorList>
    </citation>
    <scope>NUCLEOTIDE SEQUENCE [LARGE SCALE GENOMIC DNA]</scope>
    <source>
        <strain evidence="2 3">11061_1 CR5-6</strain>
    </source>
</reference>
<feature type="transmembrane region" description="Helical" evidence="1">
    <location>
        <begin position="119"/>
        <end position="144"/>
    </location>
</feature>
<keyword evidence="3" id="KW-1185">Reference proteome</keyword>
<keyword evidence="1" id="KW-0472">Membrane</keyword>
<gene>
    <name evidence="2" type="ORF">PHLGIDRAFT_109194</name>
</gene>
<dbReference type="STRING" id="745531.A0A0C3PG92"/>
<dbReference type="OrthoDB" id="2550823at2759"/>
<feature type="transmembrane region" description="Helical" evidence="1">
    <location>
        <begin position="12"/>
        <end position="32"/>
    </location>
</feature>
<accession>A0A0C3PG92</accession>
<evidence type="ECO:0000256" key="1">
    <source>
        <dbReference type="SAM" id="Phobius"/>
    </source>
</evidence>
<dbReference type="Proteomes" id="UP000053257">
    <property type="component" value="Unassembled WGS sequence"/>
</dbReference>
<evidence type="ECO:0000313" key="2">
    <source>
        <dbReference type="EMBL" id="KIP04728.1"/>
    </source>
</evidence>
<keyword evidence="1" id="KW-0812">Transmembrane</keyword>
<evidence type="ECO:0000313" key="3">
    <source>
        <dbReference type="Proteomes" id="UP000053257"/>
    </source>
</evidence>
<dbReference type="EMBL" id="KN840564">
    <property type="protein sequence ID" value="KIP04728.1"/>
    <property type="molecule type" value="Genomic_DNA"/>
</dbReference>
<keyword evidence="1" id="KW-1133">Transmembrane helix</keyword>
<organism evidence="2 3">
    <name type="scientific">Phlebiopsis gigantea (strain 11061_1 CR5-6)</name>
    <name type="common">White-rot fungus</name>
    <name type="synonym">Peniophora gigantea</name>
    <dbReference type="NCBI Taxonomy" id="745531"/>
    <lineage>
        <taxon>Eukaryota</taxon>
        <taxon>Fungi</taxon>
        <taxon>Dikarya</taxon>
        <taxon>Basidiomycota</taxon>
        <taxon>Agaricomycotina</taxon>
        <taxon>Agaricomycetes</taxon>
        <taxon>Polyporales</taxon>
        <taxon>Phanerochaetaceae</taxon>
        <taxon>Phlebiopsis</taxon>
    </lineage>
</organism>
<proteinExistence type="predicted"/>
<dbReference type="AlphaFoldDB" id="A0A0C3PG92"/>
<name>A0A0C3PG92_PHLG1</name>
<feature type="transmembrane region" description="Helical" evidence="1">
    <location>
        <begin position="79"/>
        <end position="99"/>
    </location>
</feature>